<keyword evidence="6" id="KW-0004">4Fe-4S</keyword>
<name>A0A6N8U9G3_9FIRM</name>
<feature type="domain" description="Serine dehydratase-like alpha subunit" evidence="13">
    <location>
        <begin position="150"/>
        <end position="395"/>
    </location>
</feature>
<evidence type="ECO:0000256" key="1">
    <source>
        <dbReference type="ARBA" id="ARBA00001966"/>
    </source>
</evidence>
<dbReference type="GO" id="GO:0051539">
    <property type="term" value="F:4 iron, 4 sulfur cluster binding"/>
    <property type="evidence" value="ECO:0007669"/>
    <property type="project" value="UniProtKB-KW"/>
</dbReference>
<dbReference type="InterPro" id="IPR051318">
    <property type="entry name" value="Fe-S_L-Ser"/>
</dbReference>
<evidence type="ECO:0000256" key="4">
    <source>
        <dbReference type="ARBA" id="ARBA00012093"/>
    </source>
</evidence>
<keyword evidence="10 15" id="KW-0456">Lyase</keyword>
<dbReference type="EC" id="4.3.1.17" evidence="4"/>
<gene>
    <name evidence="15" type="ORF">GSF08_08370</name>
</gene>
<evidence type="ECO:0000256" key="10">
    <source>
        <dbReference type="ARBA" id="ARBA00023239"/>
    </source>
</evidence>
<reference evidence="15 16" key="1">
    <citation type="submission" date="2019-12" db="EMBL/GenBank/DDBJ databases">
        <authorList>
            <person name="Yang R."/>
        </authorList>
    </citation>
    <scope>NUCLEOTIDE SEQUENCE [LARGE SCALE GENOMIC DNA]</scope>
    <source>
        <strain evidence="15 16">DONG20-135</strain>
    </source>
</reference>
<dbReference type="Pfam" id="PF03315">
    <property type="entry name" value="SDH_beta"/>
    <property type="match status" value="1"/>
</dbReference>
<evidence type="ECO:0000256" key="8">
    <source>
        <dbReference type="ARBA" id="ARBA00023004"/>
    </source>
</evidence>
<comment type="caution">
    <text evidence="15">The sequence shown here is derived from an EMBL/GenBank/DDBJ whole genome shotgun (WGS) entry which is preliminary data.</text>
</comment>
<dbReference type="GO" id="GO:0046872">
    <property type="term" value="F:metal ion binding"/>
    <property type="evidence" value="ECO:0007669"/>
    <property type="project" value="UniProtKB-KW"/>
</dbReference>
<evidence type="ECO:0000259" key="14">
    <source>
        <dbReference type="Pfam" id="PF03315"/>
    </source>
</evidence>
<evidence type="ECO:0000256" key="9">
    <source>
        <dbReference type="ARBA" id="ARBA00023014"/>
    </source>
</evidence>
<evidence type="ECO:0000256" key="3">
    <source>
        <dbReference type="ARBA" id="ARBA00008636"/>
    </source>
</evidence>
<comment type="cofactor">
    <cofactor evidence="1">
        <name>[4Fe-4S] cluster</name>
        <dbReference type="ChEBI" id="CHEBI:49883"/>
    </cofactor>
</comment>
<dbReference type="SUPFAM" id="SSF143548">
    <property type="entry name" value="Serine metabolism enzymes domain"/>
    <property type="match status" value="1"/>
</dbReference>
<dbReference type="PANTHER" id="PTHR30182">
    <property type="entry name" value="L-SERINE DEHYDRATASE"/>
    <property type="match status" value="1"/>
</dbReference>
<dbReference type="PANTHER" id="PTHR30182:SF1">
    <property type="entry name" value="L-SERINE DEHYDRATASE 1"/>
    <property type="match status" value="1"/>
</dbReference>
<dbReference type="EMBL" id="WUUQ01000002">
    <property type="protein sequence ID" value="MXQ73954.1"/>
    <property type="molecule type" value="Genomic_DNA"/>
</dbReference>
<keyword evidence="16" id="KW-1185">Reference proteome</keyword>
<reference evidence="15 16" key="2">
    <citation type="submission" date="2020-01" db="EMBL/GenBank/DDBJ databases">
        <title>Clostridiaceae sp. nov. isolated from the gut of human by culturomics.</title>
        <authorList>
            <person name="Chang Y."/>
        </authorList>
    </citation>
    <scope>NUCLEOTIDE SEQUENCE [LARGE SCALE GENOMIC DNA]</scope>
    <source>
        <strain evidence="15 16">DONG20-135</strain>
    </source>
</reference>
<keyword evidence="5" id="KW-0312">Gluconeogenesis</keyword>
<dbReference type="Gene3D" id="3.30.1330.90">
    <property type="entry name" value="D-3-phosphoglycerate dehydrogenase, domain 3"/>
    <property type="match status" value="1"/>
</dbReference>
<dbReference type="GO" id="GO:0003941">
    <property type="term" value="F:L-serine ammonia-lyase activity"/>
    <property type="evidence" value="ECO:0007669"/>
    <property type="project" value="UniProtKB-EC"/>
</dbReference>
<dbReference type="Proteomes" id="UP000434036">
    <property type="component" value="Unassembled WGS sequence"/>
</dbReference>
<comment type="similarity">
    <text evidence="3">Belongs to the iron-sulfur dependent L-serine dehydratase family.</text>
</comment>
<evidence type="ECO:0000256" key="12">
    <source>
        <dbReference type="ARBA" id="ARBA00049406"/>
    </source>
</evidence>
<evidence type="ECO:0000256" key="6">
    <source>
        <dbReference type="ARBA" id="ARBA00022485"/>
    </source>
</evidence>
<dbReference type="Pfam" id="PF03313">
    <property type="entry name" value="SDH_alpha"/>
    <property type="match status" value="1"/>
</dbReference>
<dbReference type="RefSeq" id="WP_160625351.1">
    <property type="nucleotide sequence ID" value="NZ_WUUQ01000002.1"/>
</dbReference>
<dbReference type="GO" id="GO:0006094">
    <property type="term" value="P:gluconeogenesis"/>
    <property type="evidence" value="ECO:0007669"/>
    <property type="project" value="UniProtKB-KW"/>
</dbReference>
<comment type="catalytic activity">
    <reaction evidence="12">
        <text>L-serine = pyruvate + NH4(+)</text>
        <dbReference type="Rhea" id="RHEA:19169"/>
        <dbReference type="ChEBI" id="CHEBI:15361"/>
        <dbReference type="ChEBI" id="CHEBI:28938"/>
        <dbReference type="ChEBI" id="CHEBI:33384"/>
        <dbReference type="EC" id="4.3.1.17"/>
    </reaction>
</comment>
<evidence type="ECO:0000256" key="2">
    <source>
        <dbReference type="ARBA" id="ARBA00004742"/>
    </source>
</evidence>
<keyword evidence="8" id="KW-0408">Iron</keyword>
<proteinExistence type="inferred from homology"/>
<sequence length="404" mass="43762">MKSLKELYRIGPGPSSSHTLGPQRACLKFKAAFAAAASMQADLFGSLALTGKGHGTDTIIKKTMEPIACEVLFHHEDVKLPHPNTMKLTAFDLQKNVLGEWTICSIGGGAIRIIGVEDEDGKEIYPQKSFSEIKAFCSCHDLDLAEYVDHYEKIDDYLEAIFHQMMETVKQGLASEGILPGKLKLQRTAGSLHRKAKAALIPSEKEKLLLSAYAYAASEENAGGGMTVTAPTLGSSGILPAILYYHHYDLHMPLEMMIRGLKIAGIFGNLIKQNATISGAQGGCQAEIGAACAMGAAMAAYFRQLPIHKIEYAAEMGIEHHLGLTCDPVGGYVMIPCIERNAVAVLRSMDAAFLSTNLLDVRDNVISFDMVVNTMQYTGKKLAIELRETSLGGLALEVPLEEDE</sequence>
<evidence type="ECO:0000256" key="11">
    <source>
        <dbReference type="ARBA" id="ARBA00041766"/>
    </source>
</evidence>
<dbReference type="InterPro" id="IPR029009">
    <property type="entry name" value="ASB_dom_sf"/>
</dbReference>
<dbReference type="AlphaFoldDB" id="A0A6N8U9G3"/>
<evidence type="ECO:0000313" key="15">
    <source>
        <dbReference type="EMBL" id="MXQ73954.1"/>
    </source>
</evidence>
<dbReference type="InterPro" id="IPR005130">
    <property type="entry name" value="Ser_deHydtase-like_asu"/>
</dbReference>
<protein>
    <recommendedName>
        <fullName evidence="4">L-serine ammonia-lyase</fullName>
        <ecNumber evidence="4">4.3.1.17</ecNumber>
    </recommendedName>
    <alternativeName>
        <fullName evidence="11">L-serine deaminase</fullName>
    </alternativeName>
</protein>
<organism evidence="15 16">
    <name type="scientific">Copranaerobaculum intestinale</name>
    <dbReference type="NCBI Taxonomy" id="2692629"/>
    <lineage>
        <taxon>Bacteria</taxon>
        <taxon>Bacillati</taxon>
        <taxon>Bacillota</taxon>
        <taxon>Erysipelotrichia</taxon>
        <taxon>Erysipelotrichales</taxon>
        <taxon>Erysipelotrichaceae</taxon>
        <taxon>Copranaerobaculum</taxon>
    </lineage>
</organism>
<keyword evidence="9" id="KW-0411">Iron-sulfur</keyword>
<dbReference type="InterPro" id="IPR005131">
    <property type="entry name" value="Ser_deHydtase_bsu"/>
</dbReference>
<accession>A0A6N8U9G3</accession>
<comment type="pathway">
    <text evidence="2">Carbohydrate biosynthesis; gluconeogenesis.</text>
</comment>
<evidence type="ECO:0000256" key="7">
    <source>
        <dbReference type="ARBA" id="ARBA00022723"/>
    </source>
</evidence>
<evidence type="ECO:0000259" key="13">
    <source>
        <dbReference type="Pfam" id="PF03313"/>
    </source>
</evidence>
<evidence type="ECO:0000256" key="5">
    <source>
        <dbReference type="ARBA" id="ARBA00022432"/>
    </source>
</evidence>
<keyword evidence="7" id="KW-0479">Metal-binding</keyword>
<feature type="domain" description="Serine dehydratase beta chain" evidence="14">
    <location>
        <begin position="3"/>
        <end position="59"/>
    </location>
</feature>
<evidence type="ECO:0000313" key="16">
    <source>
        <dbReference type="Proteomes" id="UP000434036"/>
    </source>
</evidence>